<feature type="transmembrane region" description="Helical" evidence="1">
    <location>
        <begin position="269"/>
        <end position="288"/>
    </location>
</feature>
<keyword evidence="1" id="KW-0472">Membrane</keyword>
<dbReference type="AlphaFoldDB" id="W4IMD5"/>
<reference evidence="2 3" key="2">
    <citation type="submission" date="2013-02" db="EMBL/GenBank/DDBJ databases">
        <title>The Genome Sequence of Plasmodium falciparum NF135/5.C10.</title>
        <authorList>
            <consortium name="The Broad Institute Genome Sequencing Platform"/>
            <consortium name="The Broad Institute Genome Sequencing Center for Infectious Disease"/>
            <person name="Neafsey D."/>
            <person name="Cheeseman I."/>
            <person name="Volkman S."/>
            <person name="Adams J."/>
            <person name="Walker B."/>
            <person name="Young S.K."/>
            <person name="Zeng Q."/>
            <person name="Gargeya S."/>
            <person name="Fitzgerald M."/>
            <person name="Haas B."/>
            <person name="Abouelleil A."/>
            <person name="Alvarado L."/>
            <person name="Arachchi H.M."/>
            <person name="Berlin A.M."/>
            <person name="Chapman S.B."/>
            <person name="Dewar J."/>
            <person name="Goldberg J."/>
            <person name="Griggs A."/>
            <person name="Gujja S."/>
            <person name="Hansen M."/>
            <person name="Howarth C."/>
            <person name="Imamovic A."/>
            <person name="Larimer J."/>
            <person name="McCowan C."/>
            <person name="Murphy C."/>
            <person name="Neiman D."/>
            <person name="Pearson M."/>
            <person name="Priest M."/>
            <person name="Roberts A."/>
            <person name="Saif S."/>
            <person name="Shea T."/>
            <person name="Sisk P."/>
            <person name="Sykes S."/>
            <person name="Wortman J."/>
            <person name="Nusbaum C."/>
            <person name="Birren B."/>
        </authorList>
    </citation>
    <scope>NUCLEOTIDE SEQUENCE [LARGE SCALE GENOMIC DNA]</scope>
    <source>
        <strain evidence="2 3">NF135/5.C10</strain>
    </source>
</reference>
<evidence type="ECO:0000256" key="1">
    <source>
        <dbReference type="SAM" id="Phobius"/>
    </source>
</evidence>
<dbReference type="Proteomes" id="UP000019114">
    <property type="component" value="Unassembled WGS sequence"/>
</dbReference>
<keyword evidence="1" id="KW-0812">Transmembrane</keyword>
<organism evidence="2 3">
    <name type="scientific">Plasmodium falciparum NF135/5.C10</name>
    <dbReference type="NCBI Taxonomy" id="1036726"/>
    <lineage>
        <taxon>Eukaryota</taxon>
        <taxon>Sar</taxon>
        <taxon>Alveolata</taxon>
        <taxon>Apicomplexa</taxon>
        <taxon>Aconoidasida</taxon>
        <taxon>Haemosporida</taxon>
        <taxon>Plasmodiidae</taxon>
        <taxon>Plasmodium</taxon>
        <taxon>Plasmodium (Laverania)</taxon>
    </lineage>
</organism>
<protein>
    <submittedName>
        <fullName evidence="2">Uncharacterized protein</fullName>
    </submittedName>
</protein>
<keyword evidence="1" id="KW-1133">Transmembrane helix</keyword>
<sequence length="330" mass="38723">MTNEHDERKIKKQENIDILSKEEDNISSNYNNELQRTKRSLDFPEIIIKENYENPKDIIHISKKEEANESNNSKGHINLKNKKEHNNVVDNVNPCNKQNINEEDNNINNSIKTARIGIFNKNKINCRNKKASKFDKIKRFNDKINKDNHPLITNVENKNEEIDVLQNNEDKKQKILPIIKNENAKETGQKYENNDVYEEHNKTNINNNVEKLYKDKNSHHIKNQYDKGNLTENNEVTPIYSKDYDADDEEYEHWHGHQRDNKSTPVYKYAASFTLAAILFLGLSLYFINNRKGNKIVDAKESNDFAVSTNVKETSSKEQNIEIMNDTQWK</sequence>
<proteinExistence type="predicted"/>
<dbReference type="EMBL" id="KI926031">
    <property type="protein sequence ID" value="ETW44280.1"/>
    <property type="molecule type" value="Genomic_DNA"/>
</dbReference>
<evidence type="ECO:0000313" key="2">
    <source>
        <dbReference type="EMBL" id="ETW44280.1"/>
    </source>
</evidence>
<reference evidence="2 3" key="1">
    <citation type="submission" date="2013-02" db="EMBL/GenBank/DDBJ databases">
        <title>The Genome Annotation of Plasmodium falciparum NF135/5.C10.</title>
        <authorList>
            <consortium name="The Broad Institute Genome Sequencing Platform"/>
            <consortium name="The Broad Institute Genome Sequencing Center for Infectious Disease"/>
            <person name="Neafsey D."/>
            <person name="Hoffman S."/>
            <person name="Volkman S."/>
            <person name="Rosenthal P."/>
            <person name="Walker B."/>
            <person name="Young S.K."/>
            <person name="Zeng Q."/>
            <person name="Gargeya S."/>
            <person name="Fitzgerald M."/>
            <person name="Haas B."/>
            <person name="Abouelleil A."/>
            <person name="Allen A.W."/>
            <person name="Alvarado L."/>
            <person name="Arachchi H.M."/>
            <person name="Berlin A.M."/>
            <person name="Chapman S.B."/>
            <person name="Gainer-Dewar J."/>
            <person name="Goldberg J."/>
            <person name="Griggs A."/>
            <person name="Gujja S."/>
            <person name="Hansen M."/>
            <person name="Howarth C."/>
            <person name="Imamovic A."/>
            <person name="Ireland A."/>
            <person name="Larimer J."/>
            <person name="McCowan C."/>
            <person name="Murphy C."/>
            <person name="Pearson M."/>
            <person name="Poon T.W."/>
            <person name="Priest M."/>
            <person name="Roberts A."/>
            <person name="Saif S."/>
            <person name="Shea T."/>
            <person name="Sisk P."/>
            <person name="Sykes S."/>
            <person name="Wortman J."/>
            <person name="Nusbaum C."/>
            <person name="Birren B."/>
        </authorList>
    </citation>
    <scope>NUCLEOTIDE SEQUENCE [LARGE SCALE GENOMIC DNA]</scope>
    <source>
        <strain evidence="2 3">NF135/5.C10</strain>
    </source>
</reference>
<name>W4IMD5_PLAFA</name>
<accession>W4IMD5</accession>
<gene>
    <name evidence="2" type="ORF">PFNF135_01529</name>
</gene>
<evidence type="ECO:0000313" key="3">
    <source>
        <dbReference type="Proteomes" id="UP000019114"/>
    </source>
</evidence>